<gene>
    <name evidence="1" type="ORF">BS47DRAFT_1271372</name>
</gene>
<keyword evidence="2" id="KW-1185">Reference proteome</keyword>
<evidence type="ECO:0000313" key="2">
    <source>
        <dbReference type="Proteomes" id="UP000886523"/>
    </source>
</evidence>
<proteinExistence type="predicted"/>
<evidence type="ECO:0000313" key="1">
    <source>
        <dbReference type="EMBL" id="KAF9507315.1"/>
    </source>
</evidence>
<reference evidence="1" key="1">
    <citation type="journal article" date="2020" name="Nat. Commun.">
        <title>Large-scale genome sequencing of mycorrhizal fungi provides insights into the early evolution of symbiotic traits.</title>
        <authorList>
            <person name="Miyauchi S."/>
            <person name="Kiss E."/>
            <person name="Kuo A."/>
            <person name="Drula E."/>
            <person name="Kohler A."/>
            <person name="Sanchez-Garcia M."/>
            <person name="Morin E."/>
            <person name="Andreopoulos B."/>
            <person name="Barry K.W."/>
            <person name="Bonito G."/>
            <person name="Buee M."/>
            <person name="Carver A."/>
            <person name="Chen C."/>
            <person name="Cichocki N."/>
            <person name="Clum A."/>
            <person name="Culley D."/>
            <person name="Crous P.W."/>
            <person name="Fauchery L."/>
            <person name="Girlanda M."/>
            <person name="Hayes R.D."/>
            <person name="Keri Z."/>
            <person name="LaButti K."/>
            <person name="Lipzen A."/>
            <person name="Lombard V."/>
            <person name="Magnuson J."/>
            <person name="Maillard F."/>
            <person name="Murat C."/>
            <person name="Nolan M."/>
            <person name="Ohm R.A."/>
            <person name="Pangilinan J."/>
            <person name="Pereira M.F."/>
            <person name="Perotto S."/>
            <person name="Peter M."/>
            <person name="Pfister S."/>
            <person name="Riley R."/>
            <person name="Sitrit Y."/>
            <person name="Stielow J.B."/>
            <person name="Szollosi G."/>
            <person name="Zifcakova L."/>
            <person name="Stursova M."/>
            <person name="Spatafora J.W."/>
            <person name="Tedersoo L."/>
            <person name="Vaario L.M."/>
            <person name="Yamada A."/>
            <person name="Yan M."/>
            <person name="Wang P."/>
            <person name="Xu J."/>
            <person name="Bruns T."/>
            <person name="Baldrian P."/>
            <person name="Vilgalys R."/>
            <person name="Dunand C."/>
            <person name="Henrissat B."/>
            <person name="Grigoriev I.V."/>
            <person name="Hibbett D."/>
            <person name="Nagy L.G."/>
            <person name="Martin F.M."/>
        </authorList>
    </citation>
    <scope>NUCLEOTIDE SEQUENCE</scope>
    <source>
        <strain evidence="1">UP504</strain>
    </source>
</reference>
<feature type="non-terminal residue" evidence="1">
    <location>
        <position position="101"/>
    </location>
</feature>
<protein>
    <submittedName>
        <fullName evidence="1">Uncharacterized protein</fullName>
    </submittedName>
</protein>
<sequence length="101" mass="11469">ISCLFFVGIHEMTLTVCNCRPAVFLLLELSLFPSAPVYPTLAVNLDLLDFTSTVFQVQQPDIQGWTDSLQIFLHKQGYVLGGDDTLWRRFGKALQFYQVLV</sequence>
<dbReference type="AlphaFoldDB" id="A0A9P6AL57"/>
<name>A0A9P6AL57_9AGAM</name>
<comment type="caution">
    <text evidence="1">The sequence shown here is derived from an EMBL/GenBank/DDBJ whole genome shotgun (WGS) entry which is preliminary data.</text>
</comment>
<dbReference type="OrthoDB" id="3067228at2759"/>
<dbReference type="EMBL" id="MU129084">
    <property type="protein sequence ID" value="KAF9507315.1"/>
    <property type="molecule type" value="Genomic_DNA"/>
</dbReference>
<organism evidence="1 2">
    <name type="scientific">Hydnum rufescens UP504</name>
    <dbReference type="NCBI Taxonomy" id="1448309"/>
    <lineage>
        <taxon>Eukaryota</taxon>
        <taxon>Fungi</taxon>
        <taxon>Dikarya</taxon>
        <taxon>Basidiomycota</taxon>
        <taxon>Agaricomycotina</taxon>
        <taxon>Agaricomycetes</taxon>
        <taxon>Cantharellales</taxon>
        <taxon>Hydnaceae</taxon>
        <taxon>Hydnum</taxon>
    </lineage>
</organism>
<accession>A0A9P6AL57</accession>
<dbReference type="Proteomes" id="UP000886523">
    <property type="component" value="Unassembled WGS sequence"/>
</dbReference>
<feature type="non-terminal residue" evidence="1">
    <location>
        <position position="1"/>
    </location>
</feature>